<dbReference type="PANTHER" id="PTHR30146">
    <property type="entry name" value="LACI-RELATED TRANSCRIPTIONAL REPRESSOR"/>
    <property type="match status" value="1"/>
</dbReference>
<evidence type="ECO:0000256" key="3">
    <source>
        <dbReference type="ARBA" id="ARBA00023163"/>
    </source>
</evidence>
<dbReference type="Proteomes" id="UP000886796">
    <property type="component" value="Unassembled WGS sequence"/>
</dbReference>
<dbReference type="Gene3D" id="1.10.260.40">
    <property type="entry name" value="lambda repressor-like DNA-binding domains"/>
    <property type="match status" value="1"/>
</dbReference>
<evidence type="ECO:0000313" key="5">
    <source>
        <dbReference type="EMBL" id="HIQ67975.1"/>
    </source>
</evidence>
<reference evidence="5" key="2">
    <citation type="journal article" date="2021" name="PeerJ">
        <title>Extensive microbial diversity within the chicken gut microbiome revealed by metagenomics and culture.</title>
        <authorList>
            <person name="Gilroy R."/>
            <person name="Ravi A."/>
            <person name="Getino M."/>
            <person name="Pursley I."/>
            <person name="Horton D.L."/>
            <person name="Alikhan N.F."/>
            <person name="Baker D."/>
            <person name="Gharbi K."/>
            <person name="Hall N."/>
            <person name="Watson M."/>
            <person name="Adriaenssens E.M."/>
            <person name="Foster-Nyarko E."/>
            <person name="Jarju S."/>
            <person name="Secka A."/>
            <person name="Antonio M."/>
            <person name="Oren A."/>
            <person name="Chaudhuri R.R."/>
            <person name="La Ragione R."/>
            <person name="Hildebrand F."/>
            <person name="Pallen M.J."/>
        </authorList>
    </citation>
    <scope>NUCLEOTIDE SEQUENCE</scope>
    <source>
        <strain evidence="5">13361</strain>
    </source>
</reference>
<dbReference type="InterPro" id="IPR000843">
    <property type="entry name" value="HTH_LacI"/>
</dbReference>
<dbReference type="Pfam" id="PF13377">
    <property type="entry name" value="Peripla_BP_3"/>
    <property type="match status" value="1"/>
</dbReference>
<dbReference type="PROSITE" id="PS00356">
    <property type="entry name" value="HTH_LACI_1"/>
    <property type="match status" value="1"/>
</dbReference>
<comment type="caution">
    <text evidence="5">The sequence shown here is derived from an EMBL/GenBank/DDBJ whole genome shotgun (WGS) entry which is preliminary data.</text>
</comment>
<dbReference type="AlphaFoldDB" id="A0A9D0Z2Z3"/>
<keyword evidence="3" id="KW-0804">Transcription</keyword>
<accession>A0A9D0Z2Z3</accession>
<gene>
    <name evidence="5" type="ORF">IAB74_05670</name>
</gene>
<dbReference type="SUPFAM" id="SSF47413">
    <property type="entry name" value="lambda repressor-like DNA-binding domains"/>
    <property type="match status" value="1"/>
</dbReference>
<dbReference type="PANTHER" id="PTHR30146:SF109">
    <property type="entry name" value="HTH-TYPE TRANSCRIPTIONAL REGULATOR GALS"/>
    <property type="match status" value="1"/>
</dbReference>
<dbReference type="GO" id="GO:0003700">
    <property type="term" value="F:DNA-binding transcription factor activity"/>
    <property type="evidence" value="ECO:0007669"/>
    <property type="project" value="TreeGrafter"/>
</dbReference>
<dbReference type="CDD" id="cd01392">
    <property type="entry name" value="HTH_LacI"/>
    <property type="match status" value="1"/>
</dbReference>
<evidence type="ECO:0000256" key="2">
    <source>
        <dbReference type="ARBA" id="ARBA00023125"/>
    </source>
</evidence>
<keyword evidence="1" id="KW-0805">Transcription regulation</keyword>
<dbReference type="InterPro" id="IPR046335">
    <property type="entry name" value="LacI/GalR-like_sensor"/>
</dbReference>
<dbReference type="CDD" id="cd06267">
    <property type="entry name" value="PBP1_LacI_sugar_binding-like"/>
    <property type="match status" value="1"/>
</dbReference>
<dbReference type="SUPFAM" id="SSF53822">
    <property type="entry name" value="Periplasmic binding protein-like I"/>
    <property type="match status" value="1"/>
</dbReference>
<feature type="domain" description="HTH lacI-type" evidence="4">
    <location>
        <begin position="2"/>
        <end position="57"/>
    </location>
</feature>
<sequence length="345" mass="38459">MYTIKDIANEVGVSPTTVSLVLNKRPCRVSDETRKRIQDVAKEHNYAPNYSARALVTKQTRTLGLIMPDISNPYFSELAKGIEREAHKQGYFVIFCNSNDQGKKDVENLQLLLNRQVDGVVLVSSISDDEIPLANEFNALAARSRVPVVQFDRQLIGSSYDIVSVNHRMGGYLATRFLLSQGYRSIGCITGPLNRSFSRDRLEGYLDALREYNIPKNDALIASGDFTLQSGLLQAQPLLENGCDGIFACNDLMAIGVIKALKKYHYRLGEDFGLVGFDNNPFCEYLETPLTSVDQNIYDMGKETCRLVIKRIRQSRKPSDAGAYGAQEIRFTPGLVIRSSAGPKK</sequence>
<keyword evidence="2 5" id="KW-0238">DNA-binding</keyword>
<dbReference type="EMBL" id="DVFK01000080">
    <property type="protein sequence ID" value="HIQ67975.1"/>
    <property type="molecule type" value="Genomic_DNA"/>
</dbReference>
<dbReference type="InterPro" id="IPR028082">
    <property type="entry name" value="Peripla_BP_I"/>
</dbReference>
<dbReference type="Gene3D" id="3.40.50.2300">
    <property type="match status" value="2"/>
</dbReference>
<dbReference type="SMART" id="SM00354">
    <property type="entry name" value="HTH_LACI"/>
    <property type="match status" value="1"/>
</dbReference>
<evidence type="ECO:0000313" key="6">
    <source>
        <dbReference type="Proteomes" id="UP000886796"/>
    </source>
</evidence>
<evidence type="ECO:0000259" key="4">
    <source>
        <dbReference type="PROSITE" id="PS50932"/>
    </source>
</evidence>
<name>A0A9D0Z2Z3_9FIRM</name>
<dbReference type="InterPro" id="IPR010982">
    <property type="entry name" value="Lambda_DNA-bd_dom_sf"/>
</dbReference>
<dbReference type="PROSITE" id="PS50932">
    <property type="entry name" value="HTH_LACI_2"/>
    <property type="match status" value="1"/>
</dbReference>
<protein>
    <submittedName>
        <fullName evidence="5">LacI family DNA-binding transcriptional regulator</fullName>
    </submittedName>
</protein>
<proteinExistence type="predicted"/>
<organism evidence="5 6">
    <name type="scientific">Candidatus Faecousia excrementigallinarum</name>
    <dbReference type="NCBI Taxonomy" id="2840806"/>
    <lineage>
        <taxon>Bacteria</taxon>
        <taxon>Bacillati</taxon>
        <taxon>Bacillota</taxon>
        <taxon>Clostridia</taxon>
        <taxon>Eubacteriales</taxon>
        <taxon>Oscillospiraceae</taxon>
        <taxon>Faecousia</taxon>
    </lineage>
</organism>
<reference evidence="5" key="1">
    <citation type="submission" date="2020-10" db="EMBL/GenBank/DDBJ databases">
        <authorList>
            <person name="Gilroy R."/>
        </authorList>
    </citation>
    <scope>NUCLEOTIDE SEQUENCE</scope>
    <source>
        <strain evidence="5">13361</strain>
    </source>
</reference>
<dbReference type="Pfam" id="PF00356">
    <property type="entry name" value="LacI"/>
    <property type="match status" value="1"/>
</dbReference>
<dbReference type="GO" id="GO:0000976">
    <property type="term" value="F:transcription cis-regulatory region binding"/>
    <property type="evidence" value="ECO:0007669"/>
    <property type="project" value="TreeGrafter"/>
</dbReference>
<evidence type="ECO:0000256" key="1">
    <source>
        <dbReference type="ARBA" id="ARBA00023015"/>
    </source>
</evidence>